<comment type="caution">
    <text evidence="6">The sequence shown here is derived from an EMBL/GenBank/DDBJ whole genome shotgun (WGS) entry which is preliminary data.</text>
</comment>
<feature type="region of interest" description="Disordered" evidence="3">
    <location>
        <begin position="225"/>
        <end position="245"/>
    </location>
</feature>
<comment type="similarity">
    <text evidence="2">Belongs to the prokaryotic Ku family.</text>
</comment>
<dbReference type="Pfam" id="PF02735">
    <property type="entry name" value="Ku"/>
    <property type="match status" value="1"/>
</dbReference>
<dbReference type="GO" id="GO:0006310">
    <property type="term" value="P:DNA recombination"/>
    <property type="evidence" value="ECO:0007669"/>
    <property type="project" value="UniProtKB-KW"/>
</dbReference>
<dbReference type="PANTHER" id="PTHR41251:SF1">
    <property type="entry name" value="NON-HOMOLOGOUS END JOINING PROTEIN KU"/>
    <property type="match status" value="1"/>
</dbReference>
<keyword evidence="7" id="KW-1185">Reference proteome</keyword>
<dbReference type="SMART" id="SM00559">
    <property type="entry name" value="Ku78"/>
    <property type="match status" value="1"/>
</dbReference>
<dbReference type="Proteomes" id="UP000185598">
    <property type="component" value="Unassembled WGS sequence"/>
</dbReference>
<dbReference type="HAMAP" id="MF_01875">
    <property type="entry name" value="Prokaryotic_Ku"/>
    <property type="match status" value="1"/>
</dbReference>
<evidence type="ECO:0000313" key="8">
    <source>
        <dbReference type="Proteomes" id="UP000544107"/>
    </source>
</evidence>
<dbReference type="GO" id="GO:0006303">
    <property type="term" value="P:double-strand break repair via nonhomologous end joining"/>
    <property type="evidence" value="ECO:0007669"/>
    <property type="project" value="UniProtKB-UniRule"/>
</dbReference>
<dbReference type="NCBIfam" id="TIGR02772">
    <property type="entry name" value="Ku_bact"/>
    <property type="match status" value="1"/>
</dbReference>
<dbReference type="AlphaFoldDB" id="A0A1Q9A6N3"/>
<dbReference type="Gene3D" id="2.40.290.10">
    <property type="match status" value="1"/>
</dbReference>
<dbReference type="RefSeq" id="WP_075614149.1">
    <property type="nucleotide sequence ID" value="NZ_JACIED010000003.1"/>
</dbReference>
<keyword evidence="2" id="KW-0234">DNA repair</keyword>
<evidence type="ECO:0000256" key="2">
    <source>
        <dbReference type="HAMAP-Rule" id="MF_01875"/>
    </source>
</evidence>
<name>A0A1Q9A6N3_9HYPH</name>
<dbReference type="EMBL" id="JACIED010000003">
    <property type="protein sequence ID" value="MBB4008600.1"/>
    <property type="molecule type" value="Genomic_DNA"/>
</dbReference>
<keyword evidence="2" id="KW-0227">DNA damage</keyword>
<evidence type="ECO:0000256" key="1">
    <source>
        <dbReference type="ARBA" id="ARBA00023125"/>
    </source>
</evidence>
<sequence length="263" mass="29656">MAGQTSWRGHLKLSLVTAAVTLAPARSPSNRVRFNILNAKTGNRVESRYIDSVTHKPVADRNQVHGFPRGEDDFVLLEDDEIRSVGLESTRAINIERFVPRQSIDWIWYDSPHFLLPADKIGAEAYCVIREAMKVRDVVGISRLVLYRREHAVLLEPVEKGIILWTLRYGEEVREPVDVLDTKAKIDKKALSTVEATIAKQKIDWRPALVQDPVQKRIKALLKTKAKTAPKPSAKAERKPDGGGKVINIMDALKESLAAERRR</sequence>
<dbReference type="EMBL" id="MKIN01000021">
    <property type="protein sequence ID" value="OLP50258.1"/>
    <property type="molecule type" value="Genomic_DNA"/>
</dbReference>
<feature type="domain" description="Ku" evidence="4">
    <location>
        <begin position="55"/>
        <end position="184"/>
    </location>
</feature>
<dbReference type="OrthoDB" id="9780854at2"/>
<accession>A0A1Q9A6N3</accession>
<keyword evidence="2" id="KW-0233">DNA recombination</keyword>
<evidence type="ECO:0000313" key="6">
    <source>
        <dbReference type="EMBL" id="OLP50258.1"/>
    </source>
</evidence>
<evidence type="ECO:0000313" key="5">
    <source>
        <dbReference type="EMBL" id="MBB4008600.1"/>
    </source>
</evidence>
<dbReference type="STRING" id="887144.BJF91_13115"/>
<evidence type="ECO:0000313" key="7">
    <source>
        <dbReference type="Proteomes" id="UP000185598"/>
    </source>
</evidence>
<reference evidence="6 7" key="1">
    <citation type="submission" date="2016-09" db="EMBL/GenBank/DDBJ databases">
        <title>Rhizobium oryziradicis sp. nov., isolated from the root of rice.</title>
        <authorList>
            <person name="Zhao J."/>
            <person name="Zhang X."/>
        </authorList>
    </citation>
    <scope>NUCLEOTIDE SEQUENCE [LARGE SCALE GENOMIC DNA]</scope>
    <source>
        <strain evidence="6 7">14971</strain>
    </source>
</reference>
<dbReference type="SUPFAM" id="SSF100939">
    <property type="entry name" value="SPOC domain-like"/>
    <property type="match status" value="1"/>
</dbReference>
<dbReference type="PIRSF" id="PIRSF006493">
    <property type="entry name" value="Prok_Ku"/>
    <property type="match status" value="1"/>
</dbReference>
<dbReference type="InterPro" id="IPR009187">
    <property type="entry name" value="Prok_Ku"/>
</dbReference>
<reference evidence="5 8" key="2">
    <citation type="submission" date="2020-08" db="EMBL/GenBank/DDBJ databases">
        <title>Genomic Encyclopedia of Type Strains, Phase IV (KMG-IV): sequencing the most valuable type-strain genomes for metagenomic binning, comparative biology and taxonomic classification.</title>
        <authorList>
            <person name="Goeker M."/>
        </authorList>
    </citation>
    <scope>NUCLEOTIDE SEQUENCE [LARGE SCALE GENOMIC DNA]</scope>
    <source>
        <strain evidence="5 8">DSM 100021</strain>
    </source>
</reference>
<evidence type="ECO:0000259" key="4">
    <source>
        <dbReference type="SMART" id="SM00559"/>
    </source>
</evidence>
<organism evidence="6 7">
    <name type="scientific">Allorhizobium taibaishanense</name>
    <dbReference type="NCBI Taxonomy" id="887144"/>
    <lineage>
        <taxon>Bacteria</taxon>
        <taxon>Pseudomonadati</taxon>
        <taxon>Pseudomonadota</taxon>
        <taxon>Alphaproteobacteria</taxon>
        <taxon>Hyphomicrobiales</taxon>
        <taxon>Rhizobiaceae</taxon>
        <taxon>Rhizobium/Agrobacterium group</taxon>
        <taxon>Allorhizobium</taxon>
    </lineage>
</organism>
<dbReference type="GO" id="GO:0003690">
    <property type="term" value="F:double-stranded DNA binding"/>
    <property type="evidence" value="ECO:0007669"/>
    <property type="project" value="UniProtKB-UniRule"/>
</dbReference>
<evidence type="ECO:0000256" key="3">
    <source>
        <dbReference type="SAM" id="MobiDB-lite"/>
    </source>
</evidence>
<proteinExistence type="inferred from homology"/>
<keyword evidence="1 2" id="KW-0238">DNA-binding</keyword>
<comment type="subunit">
    <text evidence="2">Homodimer. Interacts with LigD.</text>
</comment>
<dbReference type="InterPro" id="IPR006164">
    <property type="entry name" value="DNA_bd_Ku70/Ku80"/>
</dbReference>
<gene>
    <name evidence="2" type="primary">ku</name>
    <name evidence="6" type="ORF">BJF91_13115</name>
    <name evidence="5" type="ORF">GGQ71_002880</name>
</gene>
<comment type="function">
    <text evidence="2">With LigD forms a non-homologous end joining (NHEJ) DNA repair enzyme, which repairs dsDNA breaks with reduced fidelity. Binds linear dsDNA with 5'- and 3'- overhangs but not closed circular dsDNA nor ssDNA. Recruits and stimulates the ligase activity of LigD.</text>
</comment>
<dbReference type="InterPro" id="IPR016194">
    <property type="entry name" value="SPOC-like_C_dom_sf"/>
</dbReference>
<dbReference type="PANTHER" id="PTHR41251">
    <property type="entry name" value="NON-HOMOLOGOUS END JOINING PROTEIN KU"/>
    <property type="match status" value="1"/>
</dbReference>
<protein>
    <recommendedName>
        <fullName evidence="2">Non-homologous end joining protein Ku</fullName>
    </recommendedName>
</protein>
<dbReference type="Proteomes" id="UP000544107">
    <property type="component" value="Unassembled WGS sequence"/>
</dbReference>